<evidence type="ECO:0000313" key="5">
    <source>
        <dbReference type="Proteomes" id="UP000186110"/>
    </source>
</evidence>
<gene>
    <name evidence="4" type="ORF">RS694_06060</name>
</gene>
<dbReference type="CDD" id="cd03676">
    <property type="entry name" value="NUDIX_Tnr3_like"/>
    <property type="match status" value="1"/>
</dbReference>
<dbReference type="GO" id="GO:0016787">
    <property type="term" value="F:hydrolase activity"/>
    <property type="evidence" value="ECO:0007669"/>
    <property type="project" value="UniProtKB-KW"/>
</dbReference>
<dbReference type="KEGG" id="rsb:RS694_06060"/>
<dbReference type="STRING" id="1484693.RS694_06060"/>
<dbReference type="SUPFAM" id="SSF55811">
    <property type="entry name" value="Nudix"/>
    <property type="match status" value="1"/>
</dbReference>
<keyword evidence="5" id="KW-1185">Reference proteome</keyword>
<dbReference type="eggNOG" id="COG0494">
    <property type="taxonomic scope" value="Bacteria"/>
</dbReference>
<evidence type="ECO:0000256" key="1">
    <source>
        <dbReference type="ARBA" id="ARBA00001946"/>
    </source>
</evidence>
<organism evidence="4 5">
    <name type="scientific">Rhodoferax saidenbachensis</name>
    <dbReference type="NCBI Taxonomy" id="1484693"/>
    <lineage>
        <taxon>Bacteria</taxon>
        <taxon>Pseudomonadati</taxon>
        <taxon>Pseudomonadota</taxon>
        <taxon>Betaproteobacteria</taxon>
        <taxon>Burkholderiales</taxon>
        <taxon>Comamonadaceae</taxon>
        <taxon>Rhodoferax</taxon>
    </lineage>
</organism>
<evidence type="ECO:0000259" key="3">
    <source>
        <dbReference type="PROSITE" id="PS51462"/>
    </source>
</evidence>
<proteinExistence type="predicted"/>
<dbReference type="PROSITE" id="PS00893">
    <property type="entry name" value="NUDIX_BOX"/>
    <property type="match status" value="1"/>
</dbReference>
<accession>A0A1P8K7Z6</accession>
<dbReference type="PROSITE" id="PS51462">
    <property type="entry name" value="NUDIX"/>
    <property type="match status" value="1"/>
</dbReference>
<dbReference type="InterPro" id="IPR000086">
    <property type="entry name" value="NUDIX_hydrolase_dom"/>
</dbReference>
<dbReference type="Pfam" id="PF00293">
    <property type="entry name" value="NUDIX"/>
    <property type="match status" value="1"/>
</dbReference>
<dbReference type="Proteomes" id="UP000186110">
    <property type="component" value="Chromosome"/>
</dbReference>
<evidence type="ECO:0000256" key="2">
    <source>
        <dbReference type="ARBA" id="ARBA00022801"/>
    </source>
</evidence>
<keyword evidence="2" id="KW-0378">Hydrolase</keyword>
<dbReference type="InterPro" id="IPR015797">
    <property type="entry name" value="NUDIX_hydrolase-like_dom_sf"/>
</dbReference>
<name>A0A1P8K7Z6_9BURK</name>
<protein>
    <recommendedName>
        <fullName evidence="3">Nudix hydrolase domain-containing protein</fullName>
    </recommendedName>
</protein>
<feature type="domain" description="Nudix hydrolase" evidence="3">
    <location>
        <begin position="82"/>
        <end position="220"/>
    </location>
</feature>
<dbReference type="AlphaFoldDB" id="A0A1P8K7Z6"/>
<sequence>MQAELTDCFADSDGLVWHSDHWTGTQRSAAVQGLLEHAQALGLLPGWRGEAFAFWHTGCDAPLLAQEPFLTVERAGFRYLGLMSHAVHINGFTPDGRLWCGRRAASKATDPGLLDNVTAGGLPAGETAQTCALRELQEEAGLHLDATALVAAGVRRTTRPEEEGWHDETLLVFNLTLAIDVVPHNQDGEVQEFMCLAPAEVVQRIQQGAFTADAAASLAQGLGLLPSMR</sequence>
<comment type="cofactor">
    <cofactor evidence="1">
        <name>Mg(2+)</name>
        <dbReference type="ChEBI" id="CHEBI:18420"/>
    </cofactor>
</comment>
<dbReference type="EMBL" id="CP019239">
    <property type="protein sequence ID" value="APW42140.1"/>
    <property type="molecule type" value="Genomic_DNA"/>
</dbReference>
<reference evidence="4 5" key="1">
    <citation type="submission" date="2017-01" db="EMBL/GenBank/DDBJ databases">
        <authorList>
            <person name="Mah S.A."/>
            <person name="Swanson W.J."/>
            <person name="Moy G.W."/>
            <person name="Vacquier V.D."/>
        </authorList>
    </citation>
    <scope>NUCLEOTIDE SEQUENCE [LARGE SCALE GENOMIC DNA]</scope>
    <source>
        <strain evidence="4 5">DSM 22694</strain>
    </source>
</reference>
<dbReference type="InterPro" id="IPR020084">
    <property type="entry name" value="NUDIX_hydrolase_CS"/>
</dbReference>
<evidence type="ECO:0000313" key="4">
    <source>
        <dbReference type="EMBL" id="APW42140.1"/>
    </source>
</evidence>
<dbReference type="Gene3D" id="3.90.79.10">
    <property type="entry name" value="Nucleoside Triphosphate Pyrophosphohydrolase"/>
    <property type="match status" value="1"/>
</dbReference>